<dbReference type="Proteomes" id="UP000274772">
    <property type="component" value="Chromosome"/>
</dbReference>
<sequence>MAVFNFEENAFQKSINSKLKNKKARVTPQVTPAIIKYELNKESCDGC</sequence>
<proteinExistence type="predicted"/>
<protein>
    <submittedName>
        <fullName evidence="1">Hypothethical protein</fullName>
    </submittedName>
</protein>
<evidence type="ECO:0000313" key="2">
    <source>
        <dbReference type="Proteomes" id="UP000274772"/>
    </source>
</evidence>
<reference evidence="1 2" key="1">
    <citation type="submission" date="2018-05" db="EMBL/GenBank/DDBJ databases">
        <title>Complete genome sequencing of three human clinical isolates of Staphylococcus caprae reveals virulence factors similar to those of S. epidermidis and S. capitis.</title>
        <authorList>
            <person name="Watanabe S."/>
            <person name="Cui L."/>
        </authorList>
    </citation>
    <scope>NUCLEOTIDE SEQUENCE [LARGE SCALE GENOMIC DNA]</scope>
    <source>
        <strain evidence="1 2">JMUB590</strain>
    </source>
</reference>
<organism evidence="1 2">
    <name type="scientific">Staphylococcus caprae</name>
    <dbReference type="NCBI Taxonomy" id="29380"/>
    <lineage>
        <taxon>Bacteria</taxon>
        <taxon>Bacillati</taxon>
        <taxon>Bacillota</taxon>
        <taxon>Bacilli</taxon>
        <taxon>Bacillales</taxon>
        <taxon>Staphylococcaceae</taxon>
        <taxon>Staphylococcus</taxon>
    </lineage>
</organism>
<dbReference type="EMBL" id="AP018586">
    <property type="protein sequence ID" value="BBD93424.1"/>
    <property type="molecule type" value="Genomic_DNA"/>
</dbReference>
<keyword evidence="2" id="KW-1185">Reference proteome</keyword>
<evidence type="ECO:0000313" key="1">
    <source>
        <dbReference type="EMBL" id="BBD93424.1"/>
    </source>
</evidence>
<accession>A0ABN5W612</accession>
<name>A0ABN5W612_9STAP</name>
<gene>
    <name evidence="1" type="ORF">JMUB590_2370</name>
</gene>